<feature type="compositionally biased region" description="Low complexity" evidence="1">
    <location>
        <begin position="90"/>
        <end position="110"/>
    </location>
</feature>
<feature type="region of interest" description="Disordered" evidence="1">
    <location>
        <begin position="45"/>
        <end position="122"/>
    </location>
</feature>
<proteinExistence type="predicted"/>
<gene>
    <name evidence="2" type="ORF">MBORA_19830</name>
</gene>
<feature type="compositionally biased region" description="Acidic residues" evidence="1">
    <location>
        <begin position="80"/>
        <end position="89"/>
    </location>
</feature>
<evidence type="ECO:0000313" key="3">
    <source>
        <dbReference type="Proteomes" id="UP000077428"/>
    </source>
</evidence>
<feature type="compositionally biased region" description="Polar residues" evidence="1">
    <location>
        <begin position="45"/>
        <end position="70"/>
    </location>
</feature>
<dbReference type="EMBL" id="LWMU01000136">
    <property type="protein sequence ID" value="KZX09921.1"/>
    <property type="molecule type" value="Genomic_DNA"/>
</dbReference>
<dbReference type="Proteomes" id="UP000077428">
    <property type="component" value="Unassembled WGS sequence"/>
</dbReference>
<reference evidence="3" key="1">
    <citation type="journal article" date="2016" name="Genome Announc.">
        <title>Draft Genome Sequences of Methanobrevibacter curvatus DSM11111, Methanobrevibacter cuticularis DSM11139, Methanobrevibacter filiformis DSM11501, and Methanobrevibacter oralis DSM7256.</title>
        <authorList>
            <person name="Poehlein A."/>
            <person name="Seedorf H."/>
        </authorList>
    </citation>
    <scope>NUCLEOTIDE SEQUENCE [LARGE SCALE GENOMIC DNA]</scope>
    <source>
        <strain evidence="3">DSM 7256 / JCM 30027 / ZR</strain>
    </source>
</reference>
<dbReference type="PATRIC" id="fig|66851.6.peg.2177"/>
<feature type="compositionally biased region" description="Basic and acidic residues" evidence="1">
    <location>
        <begin position="112"/>
        <end position="122"/>
    </location>
</feature>
<dbReference type="OrthoDB" id="78467at2157"/>
<organism evidence="2 3">
    <name type="scientific">Methanobrevibacter oralis</name>
    <dbReference type="NCBI Taxonomy" id="66851"/>
    <lineage>
        <taxon>Archaea</taxon>
        <taxon>Methanobacteriati</taxon>
        <taxon>Methanobacteriota</taxon>
        <taxon>Methanomada group</taxon>
        <taxon>Methanobacteria</taxon>
        <taxon>Methanobacteriales</taxon>
        <taxon>Methanobacteriaceae</taxon>
        <taxon>Methanobrevibacter</taxon>
    </lineage>
</organism>
<sequence>MTSRSATVLVIFIVAIVAFCLASVFASMTGQISILPNETSNNTTIENLTNSDDGFNYQSYGSQDISSYEGKNQEVHYDTSNDDSDDDGSSSDSNSDSQTTKPKSPDDSSSNDVEKETNLEDD</sequence>
<dbReference type="RefSeq" id="WP_042692765.1">
    <property type="nucleotide sequence ID" value="NZ_CABMAB010000012.1"/>
</dbReference>
<evidence type="ECO:0000313" key="2">
    <source>
        <dbReference type="EMBL" id="KZX09921.1"/>
    </source>
</evidence>
<name>A0A165YVJ8_METOA</name>
<keyword evidence="3" id="KW-1185">Reference proteome</keyword>
<protein>
    <submittedName>
        <fullName evidence="2">Uncharacterized protein</fullName>
    </submittedName>
</protein>
<comment type="caution">
    <text evidence="2">The sequence shown here is derived from an EMBL/GenBank/DDBJ whole genome shotgun (WGS) entry which is preliminary data.</text>
</comment>
<accession>A0A165YVJ8</accession>
<evidence type="ECO:0000256" key="1">
    <source>
        <dbReference type="SAM" id="MobiDB-lite"/>
    </source>
</evidence>
<dbReference type="AlphaFoldDB" id="A0A165YVJ8"/>